<feature type="region of interest" description="Disordered" evidence="1">
    <location>
        <begin position="1"/>
        <end position="49"/>
    </location>
</feature>
<proteinExistence type="predicted"/>
<dbReference type="HOGENOM" id="CLU_1920377_0_0_1"/>
<protein>
    <recommendedName>
        <fullName evidence="4">DUF834 domain-containing protein</fullName>
    </recommendedName>
</protein>
<accession>A0A0D9ZJ13</accession>
<organism evidence="2">
    <name type="scientific">Oryza glumipatula</name>
    <dbReference type="NCBI Taxonomy" id="40148"/>
    <lineage>
        <taxon>Eukaryota</taxon>
        <taxon>Viridiplantae</taxon>
        <taxon>Streptophyta</taxon>
        <taxon>Embryophyta</taxon>
        <taxon>Tracheophyta</taxon>
        <taxon>Spermatophyta</taxon>
        <taxon>Magnoliopsida</taxon>
        <taxon>Liliopsida</taxon>
        <taxon>Poales</taxon>
        <taxon>Poaceae</taxon>
        <taxon>BOP clade</taxon>
        <taxon>Oryzoideae</taxon>
        <taxon>Oryzeae</taxon>
        <taxon>Oryzinae</taxon>
        <taxon>Oryza</taxon>
    </lineage>
</organism>
<dbReference type="Proteomes" id="UP000026961">
    <property type="component" value="Chromosome 4"/>
</dbReference>
<evidence type="ECO:0000313" key="2">
    <source>
        <dbReference type="EnsemblPlants" id="OGLUM04G07680.1"/>
    </source>
</evidence>
<evidence type="ECO:0000256" key="1">
    <source>
        <dbReference type="SAM" id="MobiDB-lite"/>
    </source>
</evidence>
<reference evidence="2" key="1">
    <citation type="submission" date="2015-04" db="UniProtKB">
        <authorList>
            <consortium name="EnsemblPlants"/>
        </authorList>
    </citation>
    <scope>IDENTIFICATION</scope>
</reference>
<keyword evidence="3" id="KW-1185">Reference proteome</keyword>
<evidence type="ECO:0008006" key="4">
    <source>
        <dbReference type="Google" id="ProtNLM"/>
    </source>
</evidence>
<feature type="compositionally biased region" description="Gly residues" evidence="1">
    <location>
        <begin position="30"/>
        <end position="45"/>
    </location>
</feature>
<sequence length="132" mass="13762">MSEEEVEAGTGGGGDGESAEEMGRHWVESEGGGDGLGGRPAGGGAATDLGRRRRAVVWVRRRGLHAVGEEQAARGERGRGGGVRWMGREGLARWMGREARAVNLAEEAVVRAVHGERGACGGRGHEVAAPRI</sequence>
<dbReference type="EnsemblPlants" id="OGLUM04G07680.1">
    <property type="protein sequence ID" value="OGLUM04G07680.1"/>
    <property type="gene ID" value="OGLUM04G07680"/>
</dbReference>
<name>A0A0D9ZJ13_9ORYZ</name>
<dbReference type="Gramene" id="OGLUM04G07680.1">
    <property type="protein sequence ID" value="OGLUM04G07680.1"/>
    <property type="gene ID" value="OGLUM04G07680"/>
</dbReference>
<evidence type="ECO:0000313" key="3">
    <source>
        <dbReference type="Proteomes" id="UP000026961"/>
    </source>
</evidence>
<reference evidence="2" key="2">
    <citation type="submission" date="2018-05" db="EMBL/GenBank/DDBJ databases">
        <title>OgluRS3 (Oryza glumaepatula Reference Sequence Version 3).</title>
        <authorList>
            <person name="Zhang J."/>
            <person name="Kudrna D."/>
            <person name="Lee S."/>
            <person name="Talag J."/>
            <person name="Welchert J."/>
            <person name="Wing R.A."/>
        </authorList>
    </citation>
    <scope>NUCLEOTIDE SEQUENCE [LARGE SCALE GENOMIC DNA]</scope>
</reference>
<dbReference type="AlphaFoldDB" id="A0A0D9ZJ13"/>